<feature type="active site" description="Proton acceptor" evidence="2">
    <location>
        <position position="130"/>
    </location>
</feature>
<evidence type="ECO:0000313" key="4">
    <source>
        <dbReference type="Proteomes" id="UP001164718"/>
    </source>
</evidence>
<reference evidence="3" key="1">
    <citation type="submission" date="2022-09" db="EMBL/GenBank/DDBJ databases">
        <title>Complete Genomes of Fervidibacillus albus and Fervidibacillus halotolerans isolated from tidal flat sediments.</title>
        <authorList>
            <person name="Kwon K.K."/>
            <person name="Yang S.-H."/>
            <person name="Park M.J."/>
            <person name="Oh H.-M."/>
        </authorList>
    </citation>
    <scope>NUCLEOTIDE SEQUENCE</scope>
    <source>
        <strain evidence="3">MEBiC13591</strain>
    </source>
</reference>
<evidence type="ECO:0000313" key="3">
    <source>
        <dbReference type="EMBL" id="WAA10078.1"/>
    </source>
</evidence>
<dbReference type="PANTHER" id="PTHR35561">
    <property type="entry name" value="RNA 2',3'-CYCLIC PHOSPHODIESTERASE"/>
    <property type="match status" value="1"/>
</dbReference>
<comment type="catalytic activity">
    <reaction evidence="2">
        <text>a 3'-end 2',3'-cyclophospho-ribonucleotide-RNA + H2O = a 3'-end 2'-phospho-ribonucleotide-RNA + H(+)</text>
        <dbReference type="Rhea" id="RHEA:11828"/>
        <dbReference type="Rhea" id="RHEA-COMP:10464"/>
        <dbReference type="Rhea" id="RHEA-COMP:17353"/>
        <dbReference type="ChEBI" id="CHEBI:15377"/>
        <dbReference type="ChEBI" id="CHEBI:15378"/>
        <dbReference type="ChEBI" id="CHEBI:83064"/>
        <dbReference type="ChEBI" id="CHEBI:173113"/>
        <dbReference type="EC" id="3.1.4.58"/>
    </reaction>
</comment>
<dbReference type="AlphaFoldDB" id="A0A9E8LUS8"/>
<accession>A0A9E8LUS8</accession>
<keyword evidence="1 2" id="KW-0378">Hydrolase</keyword>
<feature type="active site" description="Proton donor" evidence="2">
    <location>
        <position position="44"/>
    </location>
</feature>
<organism evidence="3 4">
    <name type="scientific">Fervidibacillus albus</name>
    <dbReference type="NCBI Taxonomy" id="2980026"/>
    <lineage>
        <taxon>Bacteria</taxon>
        <taxon>Bacillati</taxon>
        <taxon>Bacillota</taxon>
        <taxon>Bacilli</taxon>
        <taxon>Bacillales</taxon>
        <taxon>Bacillaceae</taxon>
        <taxon>Fervidibacillus</taxon>
    </lineage>
</organism>
<dbReference type="EC" id="3.1.4.58" evidence="2"/>
<comment type="function">
    <text evidence="2">Hydrolyzes RNA 2',3'-cyclic phosphodiester to an RNA 2'-phosphomonoester.</text>
</comment>
<evidence type="ECO:0000256" key="1">
    <source>
        <dbReference type="ARBA" id="ARBA00022801"/>
    </source>
</evidence>
<dbReference type="KEGG" id="faf:OE104_01670"/>
<keyword evidence="4" id="KW-1185">Reference proteome</keyword>
<evidence type="ECO:0000256" key="2">
    <source>
        <dbReference type="HAMAP-Rule" id="MF_01940"/>
    </source>
</evidence>
<name>A0A9E8LUS8_9BACI</name>
<dbReference type="Gene3D" id="3.90.1140.10">
    <property type="entry name" value="Cyclic phosphodiesterase"/>
    <property type="match status" value="1"/>
</dbReference>
<dbReference type="InterPro" id="IPR004175">
    <property type="entry name" value="RNA_CPDase"/>
</dbReference>
<dbReference type="InterPro" id="IPR009097">
    <property type="entry name" value="Cyclic_Pdiesterase"/>
</dbReference>
<dbReference type="SUPFAM" id="SSF55144">
    <property type="entry name" value="LigT-like"/>
    <property type="match status" value="1"/>
</dbReference>
<dbReference type="PANTHER" id="PTHR35561:SF1">
    <property type="entry name" value="RNA 2',3'-CYCLIC PHOSPHODIESTERASE"/>
    <property type="match status" value="1"/>
</dbReference>
<feature type="short sequence motif" description="HXTX 1" evidence="2">
    <location>
        <begin position="44"/>
        <end position="47"/>
    </location>
</feature>
<dbReference type="HAMAP" id="MF_01940">
    <property type="entry name" value="RNA_CPDase"/>
    <property type="match status" value="1"/>
</dbReference>
<gene>
    <name evidence="3" type="primary">thpR</name>
    <name evidence="3" type="ORF">OE104_01670</name>
</gene>
<dbReference type="Pfam" id="PF13563">
    <property type="entry name" value="2_5_RNA_ligase2"/>
    <property type="match status" value="1"/>
</dbReference>
<dbReference type="GO" id="GO:0008664">
    <property type="term" value="F:RNA 2',3'-cyclic 3'-phosphodiesterase activity"/>
    <property type="evidence" value="ECO:0007669"/>
    <property type="project" value="UniProtKB-EC"/>
</dbReference>
<dbReference type="Proteomes" id="UP001164718">
    <property type="component" value="Chromosome"/>
</dbReference>
<dbReference type="RefSeq" id="WP_275417863.1">
    <property type="nucleotide sequence ID" value="NZ_CP106878.1"/>
</dbReference>
<protein>
    <recommendedName>
        <fullName evidence="2">RNA 2',3'-cyclic phosphodiesterase</fullName>
        <shortName evidence="2">RNA 2',3'-CPDase</shortName>
        <ecNumber evidence="2">3.1.4.58</ecNumber>
    </recommendedName>
</protein>
<sequence>MEKQHHYFIAVKLTDEAKQFLHDWVEKNVRTFPFRRWVHKEDYHITLAFLGYVEKNQLNKTAEMLREVTKGEHSFPLTFKGVGTFGAKASPRIFWADVFPSEPLIEMQRKVADLCKLCGHRSDGKPFRPHITLARKWSGTQSFTQKSINEIRTEKGGFFTFSVTEIVLYETHFERSPKYKPLHTFPLRV</sequence>
<dbReference type="GO" id="GO:0004113">
    <property type="term" value="F:2',3'-cyclic-nucleotide 3'-phosphodiesterase activity"/>
    <property type="evidence" value="ECO:0007669"/>
    <property type="project" value="InterPro"/>
</dbReference>
<dbReference type="EMBL" id="CP106878">
    <property type="protein sequence ID" value="WAA10078.1"/>
    <property type="molecule type" value="Genomic_DNA"/>
</dbReference>
<proteinExistence type="inferred from homology"/>
<dbReference type="NCBIfam" id="TIGR02258">
    <property type="entry name" value="2_5_ligase"/>
    <property type="match status" value="1"/>
</dbReference>
<comment type="similarity">
    <text evidence="2">Belongs to the 2H phosphoesterase superfamily. ThpR family.</text>
</comment>
<feature type="short sequence motif" description="HXTX 2" evidence="2">
    <location>
        <begin position="130"/>
        <end position="133"/>
    </location>
</feature>